<evidence type="ECO:0000313" key="1">
    <source>
        <dbReference type="EMBL" id="KOM26555.1"/>
    </source>
</evidence>
<evidence type="ECO:0000313" key="2">
    <source>
        <dbReference type="Proteomes" id="UP000053144"/>
    </source>
</evidence>
<organism evidence="1 2">
    <name type="scientific">Phaseolus angularis</name>
    <name type="common">Azuki bean</name>
    <name type="synonym">Vigna angularis</name>
    <dbReference type="NCBI Taxonomy" id="3914"/>
    <lineage>
        <taxon>Eukaryota</taxon>
        <taxon>Viridiplantae</taxon>
        <taxon>Streptophyta</taxon>
        <taxon>Embryophyta</taxon>
        <taxon>Tracheophyta</taxon>
        <taxon>Spermatophyta</taxon>
        <taxon>Magnoliopsida</taxon>
        <taxon>eudicotyledons</taxon>
        <taxon>Gunneridae</taxon>
        <taxon>Pentapetalae</taxon>
        <taxon>rosids</taxon>
        <taxon>fabids</taxon>
        <taxon>Fabales</taxon>
        <taxon>Fabaceae</taxon>
        <taxon>Papilionoideae</taxon>
        <taxon>50 kb inversion clade</taxon>
        <taxon>NPAAA clade</taxon>
        <taxon>indigoferoid/millettioid clade</taxon>
        <taxon>Phaseoleae</taxon>
        <taxon>Vigna</taxon>
    </lineage>
</organism>
<proteinExistence type="predicted"/>
<dbReference type="Proteomes" id="UP000053144">
    <property type="component" value="Unassembled WGS sequence"/>
</dbReference>
<reference evidence="2" key="1">
    <citation type="journal article" date="2015" name="Proc. Natl. Acad. Sci. U.S.A.">
        <title>Genome sequencing of adzuki bean (Vigna angularis) provides insight into high starch and low fat accumulation and domestication.</title>
        <authorList>
            <person name="Yang K."/>
            <person name="Tian Z."/>
            <person name="Chen C."/>
            <person name="Luo L."/>
            <person name="Zhao B."/>
            <person name="Wang Z."/>
            <person name="Yu L."/>
            <person name="Li Y."/>
            <person name="Sun Y."/>
            <person name="Li W."/>
            <person name="Chen Y."/>
            <person name="Li Y."/>
            <person name="Zhang Y."/>
            <person name="Ai D."/>
            <person name="Zhao J."/>
            <person name="Shang C."/>
            <person name="Ma Y."/>
            <person name="Wu B."/>
            <person name="Wang M."/>
            <person name="Gao L."/>
            <person name="Sun D."/>
            <person name="Zhang P."/>
            <person name="Guo F."/>
            <person name="Wang W."/>
            <person name="Li Y."/>
            <person name="Wang J."/>
            <person name="Varshney R.K."/>
            <person name="Wang J."/>
            <person name="Ling H.Q."/>
            <person name="Wan P."/>
        </authorList>
    </citation>
    <scope>NUCLEOTIDE SEQUENCE</scope>
    <source>
        <strain evidence="2">cv. Jingnong 6</strain>
    </source>
</reference>
<sequence length="123" mass="13476">MIIAKEEHQTDKTQSQTEGMIVELCDTRALIRGRGVSPVQEAWCRGHRQGAAPGRLRVEGGRLSAIFADMADFLYLTQKREELRVYSSLEARFTAGAHGGREELVGTSPSLPLGLLLLPSSIL</sequence>
<dbReference type="EMBL" id="KQ258329">
    <property type="protein sequence ID" value="KOM26555.1"/>
    <property type="molecule type" value="Genomic_DNA"/>
</dbReference>
<dbReference type="Gramene" id="KOM26555">
    <property type="protein sequence ID" value="KOM26555"/>
    <property type="gene ID" value="LR48_Vigan293s000600"/>
</dbReference>
<gene>
    <name evidence="1" type="ORF">LR48_Vigan293s000600</name>
</gene>
<name>A0A0L9T7I4_PHAAN</name>
<accession>A0A0L9T7I4</accession>
<dbReference type="AlphaFoldDB" id="A0A0L9T7I4"/>
<protein>
    <submittedName>
        <fullName evidence="1">Uncharacterized protein</fullName>
    </submittedName>
</protein>